<dbReference type="AlphaFoldDB" id="A0A841FR39"/>
<sequence length="108" mass="11024">MIRSRGVRREGRVDLNRQRPRGTPLGTAASSPPGVTPAAQGVRRTSSGICSAMVGLLGDAGTRSHAATGASVPDGRGGAHRVGLCRGLGVERRWQVVGSGLGLTAFAH</sequence>
<gene>
    <name evidence="2" type="ORF">HNR73_006402</name>
</gene>
<accession>A0A841FR39</accession>
<proteinExistence type="predicted"/>
<dbReference type="EMBL" id="JACHGT010000017">
    <property type="protein sequence ID" value="MBB6038516.1"/>
    <property type="molecule type" value="Genomic_DNA"/>
</dbReference>
<feature type="region of interest" description="Disordered" evidence="1">
    <location>
        <begin position="1"/>
        <end position="43"/>
    </location>
</feature>
<comment type="caution">
    <text evidence="2">The sequence shown here is derived from an EMBL/GenBank/DDBJ whole genome shotgun (WGS) entry which is preliminary data.</text>
</comment>
<evidence type="ECO:0000313" key="3">
    <source>
        <dbReference type="Proteomes" id="UP000548476"/>
    </source>
</evidence>
<name>A0A841FR39_9ACTN</name>
<reference evidence="2 3" key="1">
    <citation type="submission" date="2020-08" db="EMBL/GenBank/DDBJ databases">
        <title>Genomic Encyclopedia of Type Strains, Phase IV (KMG-IV): sequencing the most valuable type-strain genomes for metagenomic binning, comparative biology and taxonomic classification.</title>
        <authorList>
            <person name="Goeker M."/>
        </authorList>
    </citation>
    <scope>NUCLEOTIDE SEQUENCE [LARGE SCALE GENOMIC DNA]</scope>
    <source>
        <strain evidence="2 3">YIM 65646</strain>
    </source>
</reference>
<keyword evidence="3" id="KW-1185">Reference proteome</keyword>
<protein>
    <submittedName>
        <fullName evidence="2">Uncharacterized protein</fullName>
    </submittedName>
</protein>
<feature type="compositionally biased region" description="Basic and acidic residues" evidence="1">
    <location>
        <begin position="7"/>
        <end position="17"/>
    </location>
</feature>
<organism evidence="2 3">
    <name type="scientific">Phytomonospora endophytica</name>
    <dbReference type="NCBI Taxonomy" id="714109"/>
    <lineage>
        <taxon>Bacteria</taxon>
        <taxon>Bacillati</taxon>
        <taxon>Actinomycetota</taxon>
        <taxon>Actinomycetes</taxon>
        <taxon>Micromonosporales</taxon>
        <taxon>Micromonosporaceae</taxon>
        <taxon>Phytomonospora</taxon>
    </lineage>
</organism>
<evidence type="ECO:0000256" key="1">
    <source>
        <dbReference type="SAM" id="MobiDB-lite"/>
    </source>
</evidence>
<dbReference type="Proteomes" id="UP000548476">
    <property type="component" value="Unassembled WGS sequence"/>
</dbReference>
<evidence type="ECO:0000313" key="2">
    <source>
        <dbReference type="EMBL" id="MBB6038516.1"/>
    </source>
</evidence>